<dbReference type="GO" id="GO:0005886">
    <property type="term" value="C:plasma membrane"/>
    <property type="evidence" value="ECO:0007669"/>
    <property type="project" value="UniProtKB-SubCell"/>
</dbReference>
<evidence type="ECO:0000256" key="7">
    <source>
        <dbReference type="ARBA" id="ARBA00023136"/>
    </source>
</evidence>
<dbReference type="RefSeq" id="WP_043684228.1">
    <property type="nucleotide sequence ID" value="NZ_JACHIB010000003.1"/>
</dbReference>
<protein>
    <submittedName>
        <fullName evidence="10">ElaB/YqjD/DUF883 family membrane-anchored ribosome-binding protein</fullName>
    </submittedName>
</protein>
<dbReference type="Pfam" id="PF19029">
    <property type="entry name" value="DUF883_C"/>
    <property type="match status" value="1"/>
</dbReference>
<dbReference type="InterPro" id="IPR043605">
    <property type="entry name" value="DUF883_C"/>
</dbReference>
<dbReference type="InterPro" id="IPR010279">
    <property type="entry name" value="YqjD/ElaB"/>
</dbReference>
<gene>
    <name evidence="10" type="ORF">HNR28_000740</name>
</gene>
<keyword evidence="5" id="KW-0812">Transmembrane</keyword>
<dbReference type="AlphaFoldDB" id="A0A7W9WNE8"/>
<comment type="similarity">
    <text evidence="2">Belongs to the ElaB/YgaM/YqjD family.</text>
</comment>
<dbReference type="Pfam" id="PF05957">
    <property type="entry name" value="DUF883"/>
    <property type="match status" value="1"/>
</dbReference>
<evidence type="ECO:0000313" key="11">
    <source>
        <dbReference type="Proteomes" id="UP000541136"/>
    </source>
</evidence>
<evidence type="ECO:0000259" key="9">
    <source>
        <dbReference type="Pfam" id="PF19029"/>
    </source>
</evidence>
<dbReference type="InterPro" id="IPR043604">
    <property type="entry name" value="DUF883_N"/>
</dbReference>
<keyword evidence="6" id="KW-1133">Transmembrane helix</keyword>
<evidence type="ECO:0000256" key="4">
    <source>
        <dbReference type="ARBA" id="ARBA00022519"/>
    </source>
</evidence>
<reference evidence="10 11" key="1">
    <citation type="submission" date="2020-08" db="EMBL/GenBank/DDBJ databases">
        <title>Genomic Encyclopedia of Type Strains, Phase IV (KMG-IV): sequencing the most valuable type-strain genomes for metagenomic binning, comparative biology and taxonomic classification.</title>
        <authorList>
            <person name="Goeker M."/>
        </authorList>
    </citation>
    <scope>NUCLEOTIDE SEQUENCE [LARGE SCALE GENOMIC DNA]</scope>
    <source>
        <strain evidence="10 11">DSM 12141</strain>
    </source>
</reference>
<feature type="domain" description="DUF883" evidence="8">
    <location>
        <begin position="14"/>
        <end position="64"/>
    </location>
</feature>
<evidence type="ECO:0000259" key="8">
    <source>
        <dbReference type="Pfam" id="PF05957"/>
    </source>
</evidence>
<evidence type="ECO:0000256" key="6">
    <source>
        <dbReference type="ARBA" id="ARBA00022989"/>
    </source>
</evidence>
<dbReference type="PANTHER" id="PTHR35893:SF3">
    <property type="entry name" value="INNER MEMBRANE PROTEIN"/>
    <property type="match status" value="1"/>
</dbReference>
<accession>A0A7W9WNE8</accession>
<evidence type="ECO:0000256" key="1">
    <source>
        <dbReference type="ARBA" id="ARBA00004377"/>
    </source>
</evidence>
<dbReference type="PANTHER" id="PTHR35893">
    <property type="entry name" value="INNER MEMBRANE PROTEIN-RELATED"/>
    <property type="match status" value="1"/>
</dbReference>
<proteinExistence type="inferred from homology"/>
<name>A0A7W9WNE8_CASDE</name>
<feature type="domain" description="DUF883" evidence="9">
    <location>
        <begin position="78"/>
        <end position="107"/>
    </location>
</feature>
<keyword evidence="7" id="KW-0472">Membrane</keyword>
<dbReference type="GO" id="GO:0043022">
    <property type="term" value="F:ribosome binding"/>
    <property type="evidence" value="ECO:0007669"/>
    <property type="project" value="InterPro"/>
</dbReference>
<comment type="subcellular location">
    <subcellularLocation>
        <location evidence="1">Cell inner membrane</location>
        <topology evidence="1">Single-pass membrane protein</topology>
    </subcellularLocation>
</comment>
<keyword evidence="4" id="KW-0997">Cell inner membrane</keyword>
<sequence>MATRKQIATQSAGDALIEDLKSSLDQAENLLREAAEATGEKAADLRARALKALDQGREALSETQASLVEQGRKVVHDTDEYVQSNPWKAVGIAGVAGLLLGALLSRR</sequence>
<comment type="caution">
    <text evidence="10">The sequence shown here is derived from an EMBL/GenBank/DDBJ whole genome shotgun (WGS) entry which is preliminary data.</text>
</comment>
<dbReference type="Proteomes" id="UP000541136">
    <property type="component" value="Unassembled WGS sequence"/>
</dbReference>
<evidence type="ECO:0000256" key="5">
    <source>
        <dbReference type="ARBA" id="ARBA00022692"/>
    </source>
</evidence>
<evidence type="ECO:0000313" key="10">
    <source>
        <dbReference type="EMBL" id="MBB6082715.1"/>
    </source>
</evidence>
<organism evidence="10 11">
    <name type="scientific">Castellaniella defragrans</name>
    <name type="common">Alcaligenes defragrans</name>
    <dbReference type="NCBI Taxonomy" id="75697"/>
    <lineage>
        <taxon>Bacteria</taxon>
        <taxon>Pseudomonadati</taxon>
        <taxon>Pseudomonadota</taxon>
        <taxon>Betaproteobacteria</taxon>
        <taxon>Burkholderiales</taxon>
        <taxon>Alcaligenaceae</taxon>
        <taxon>Castellaniella</taxon>
    </lineage>
</organism>
<keyword evidence="3" id="KW-1003">Cell membrane</keyword>
<evidence type="ECO:0000256" key="2">
    <source>
        <dbReference type="ARBA" id="ARBA00010423"/>
    </source>
</evidence>
<dbReference type="EMBL" id="JACHIB010000003">
    <property type="protein sequence ID" value="MBB6082715.1"/>
    <property type="molecule type" value="Genomic_DNA"/>
</dbReference>
<evidence type="ECO:0000256" key="3">
    <source>
        <dbReference type="ARBA" id="ARBA00022475"/>
    </source>
</evidence>